<evidence type="ECO:0000313" key="2">
    <source>
        <dbReference type="Proteomes" id="UP000229307"/>
    </source>
</evidence>
<dbReference type="AlphaFoldDB" id="A0A2M7SDQ9"/>
<proteinExistence type="predicted"/>
<organism evidence="1 2">
    <name type="scientific">Candidatus Desantisbacteria bacterium CG_4_10_14_0_8_um_filter_48_22</name>
    <dbReference type="NCBI Taxonomy" id="1974543"/>
    <lineage>
        <taxon>Bacteria</taxon>
        <taxon>Candidatus Desantisiibacteriota</taxon>
    </lineage>
</organism>
<gene>
    <name evidence="1" type="ORF">COY52_03505</name>
</gene>
<reference evidence="2" key="1">
    <citation type="submission" date="2017-09" db="EMBL/GenBank/DDBJ databases">
        <title>Depth-based differentiation of microbial function through sediment-hosted aquifers and enrichment of novel symbionts in the deep terrestrial subsurface.</title>
        <authorList>
            <person name="Probst A.J."/>
            <person name="Ladd B."/>
            <person name="Jarett J.K."/>
            <person name="Geller-Mcgrath D.E."/>
            <person name="Sieber C.M.K."/>
            <person name="Emerson J.B."/>
            <person name="Anantharaman K."/>
            <person name="Thomas B.C."/>
            <person name="Malmstrom R."/>
            <person name="Stieglmeier M."/>
            <person name="Klingl A."/>
            <person name="Woyke T."/>
            <person name="Ryan C.M."/>
            <person name="Banfield J.F."/>
        </authorList>
    </citation>
    <scope>NUCLEOTIDE SEQUENCE [LARGE SCALE GENOMIC DNA]</scope>
</reference>
<dbReference type="Proteomes" id="UP000229307">
    <property type="component" value="Unassembled WGS sequence"/>
</dbReference>
<comment type="caution">
    <text evidence="1">The sequence shown here is derived from an EMBL/GenBank/DDBJ whole genome shotgun (WGS) entry which is preliminary data.</text>
</comment>
<evidence type="ECO:0000313" key="1">
    <source>
        <dbReference type="EMBL" id="PIZ17648.1"/>
    </source>
</evidence>
<dbReference type="EMBL" id="PFMR01000097">
    <property type="protein sequence ID" value="PIZ17648.1"/>
    <property type="molecule type" value="Genomic_DNA"/>
</dbReference>
<evidence type="ECO:0008006" key="3">
    <source>
        <dbReference type="Google" id="ProtNLM"/>
    </source>
</evidence>
<accession>A0A2M7SDQ9</accession>
<protein>
    <recommendedName>
        <fullName evidence="3">UbiD family decarboxylase</fullName>
    </recommendedName>
</protein>
<sequence length="186" mass="21539">MNTKNPPEFKKLKSIAEPFKKRLYFVGILTRYLKGEAVKPVVVGGNAVEFYTFGGYATGDIDIVYPETEAAGSLLRGWGFKKEGRHWFSEDLDIMIEIPSSMLEPAEKKNVVKILVEGLDVYIIGIEDLIVDRLNSFVWWKYARDGEWAAELMEIHDKKIDWKYLRKRSREEGTLHALARLRKKKK</sequence>
<name>A0A2M7SDQ9_9BACT</name>